<feature type="domain" description="Histidine kinase/HSP90-like ATPase" evidence="2">
    <location>
        <begin position="35"/>
        <end position="137"/>
    </location>
</feature>
<dbReference type="Gene3D" id="3.30.565.10">
    <property type="entry name" value="Histidine kinase-like ATPase, C-terminal domain"/>
    <property type="match status" value="1"/>
</dbReference>
<dbReference type="AlphaFoldDB" id="A0AAE3ZRL9"/>
<name>A0AAE3ZRL9_9ACTN</name>
<dbReference type="SUPFAM" id="SSF55874">
    <property type="entry name" value="ATPase domain of HSP90 chaperone/DNA topoisomerase II/histidine kinase"/>
    <property type="match status" value="1"/>
</dbReference>
<evidence type="ECO:0000313" key="3">
    <source>
        <dbReference type="EMBL" id="MDR7322590.1"/>
    </source>
</evidence>
<dbReference type="InterPro" id="IPR003594">
    <property type="entry name" value="HATPase_dom"/>
</dbReference>
<dbReference type="GO" id="GO:0004674">
    <property type="term" value="F:protein serine/threonine kinase activity"/>
    <property type="evidence" value="ECO:0007669"/>
    <property type="project" value="UniProtKB-KW"/>
</dbReference>
<dbReference type="EMBL" id="JAVDYC010000001">
    <property type="protein sequence ID" value="MDR7322590.1"/>
    <property type="molecule type" value="Genomic_DNA"/>
</dbReference>
<keyword evidence="1" id="KW-0418">Kinase</keyword>
<proteinExistence type="predicted"/>
<dbReference type="CDD" id="cd16936">
    <property type="entry name" value="HATPase_RsbW-like"/>
    <property type="match status" value="1"/>
</dbReference>
<sequence length="143" mass="15389">MDMSEEDRRTRATEANGTPALVTQDLFPLAGASRIARGIVTEACLRWDLPQAVAPAALIVSELVGNVVDHAHTIMTLEITLFPGRLLLSMRDGSRLPPVPRQGMTATSARGRGLLLIEAVSTDWGYRLDAAGKTVWAALEITP</sequence>
<dbReference type="Pfam" id="PF13581">
    <property type="entry name" value="HATPase_c_2"/>
    <property type="match status" value="1"/>
</dbReference>
<keyword evidence="1" id="KW-0808">Transferase</keyword>
<dbReference type="PANTHER" id="PTHR35526:SF3">
    <property type="entry name" value="ANTI-SIGMA-F FACTOR RSBW"/>
    <property type="match status" value="1"/>
</dbReference>
<dbReference type="Proteomes" id="UP001183629">
    <property type="component" value="Unassembled WGS sequence"/>
</dbReference>
<reference evidence="3 4" key="1">
    <citation type="submission" date="2023-07" db="EMBL/GenBank/DDBJ databases">
        <title>Sequencing the genomes of 1000 actinobacteria strains.</title>
        <authorList>
            <person name="Klenk H.-P."/>
        </authorList>
    </citation>
    <scope>NUCLEOTIDE SEQUENCE [LARGE SCALE GENOMIC DNA]</scope>
    <source>
        <strain evidence="3 4">DSM 44711</strain>
    </source>
</reference>
<dbReference type="PANTHER" id="PTHR35526">
    <property type="entry name" value="ANTI-SIGMA-F FACTOR RSBW-RELATED"/>
    <property type="match status" value="1"/>
</dbReference>
<comment type="caution">
    <text evidence="3">The sequence shown here is derived from an EMBL/GenBank/DDBJ whole genome shotgun (WGS) entry which is preliminary data.</text>
</comment>
<accession>A0AAE3ZRL9</accession>
<dbReference type="InterPro" id="IPR036890">
    <property type="entry name" value="HATPase_C_sf"/>
</dbReference>
<evidence type="ECO:0000313" key="4">
    <source>
        <dbReference type="Proteomes" id="UP001183629"/>
    </source>
</evidence>
<protein>
    <submittedName>
        <fullName evidence="3">Anti-sigma regulatory factor (Ser/Thr protein kinase)</fullName>
    </submittedName>
</protein>
<gene>
    <name evidence="3" type="ORF">J2S44_002840</name>
</gene>
<dbReference type="InterPro" id="IPR050267">
    <property type="entry name" value="Anti-sigma-factor_SerPK"/>
</dbReference>
<evidence type="ECO:0000256" key="1">
    <source>
        <dbReference type="ARBA" id="ARBA00022527"/>
    </source>
</evidence>
<keyword evidence="4" id="KW-1185">Reference proteome</keyword>
<keyword evidence="1" id="KW-0723">Serine/threonine-protein kinase</keyword>
<evidence type="ECO:0000259" key="2">
    <source>
        <dbReference type="Pfam" id="PF13581"/>
    </source>
</evidence>
<organism evidence="3 4">
    <name type="scientific">Catenuloplanes niger</name>
    <dbReference type="NCBI Taxonomy" id="587534"/>
    <lineage>
        <taxon>Bacteria</taxon>
        <taxon>Bacillati</taxon>
        <taxon>Actinomycetota</taxon>
        <taxon>Actinomycetes</taxon>
        <taxon>Micromonosporales</taxon>
        <taxon>Micromonosporaceae</taxon>
        <taxon>Catenuloplanes</taxon>
    </lineage>
</organism>